<dbReference type="SUPFAM" id="SSF46689">
    <property type="entry name" value="Homeodomain-like"/>
    <property type="match status" value="1"/>
</dbReference>
<evidence type="ECO:0000256" key="1">
    <source>
        <dbReference type="SAM" id="MobiDB-lite"/>
    </source>
</evidence>
<dbReference type="InterPro" id="IPR017884">
    <property type="entry name" value="SANT_dom"/>
</dbReference>
<dbReference type="InterPro" id="IPR009057">
    <property type="entry name" value="Homeodomain-like_sf"/>
</dbReference>
<feature type="region of interest" description="Disordered" evidence="1">
    <location>
        <begin position="1"/>
        <end position="48"/>
    </location>
</feature>
<evidence type="ECO:0000313" key="5">
    <source>
        <dbReference type="EMBL" id="CAD9692640.1"/>
    </source>
</evidence>
<dbReference type="Pfam" id="PF13921">
    <property type="entry name" value="Myb_DNA-bind_6"/>
    <property type="match status" value="1"/>
</dbReference>
<dbReference type="InterPro" id="IPR001005">
    <property type="entry name" value="SANT/Myb"/>
</dbReference>
<dbReference type="PROSITE" id="PS51293">
    <property type="entry name" value="SANT"/>
    <property type="match status" value="1"/>
</dbReference>
<dbReference type="AlphaFoldDB" id="A0A7S2WK44"/>
<dbReference type="GO" id="GO:0005634">
    <property type="term" value="C:nucleus"/>
    <property type="evidence" value="ECO:0007669"/>
    <property type="project" value="TreeGrafter"/>
</dbReference>
<dbReference type="PANTHER" id="PTHR45614:SF241">
    <property type="entry name" value="MYB-LIKE DNA-BINDING PROTEIN"/>
    <property type="match status" value="1"/>
</dbReference>
<proteinExistence type="predicted"/>
<name>A0A7S2WK44_9STRA</name>
<feature type="domain" description="Myb-like" evidence="2">
    <location>
        <begin position="88"/>
        <end position="138"/>
    </location>
</feature>
<feature type="compositionally biased region" description="Low complexity" evidence="1">
    <location>
        <begin position="198"/>
        <end position="208"/>
    </location>
</feature>
<dbReference type="PROSITE" id="PS51294">
    <property type="entry name" value="HTH_MYB"/>
    <property type="match status" value="2"/>
</dbReference>
<dbReference type="EMBL" id="HBHK01017966">
    <property type="protein sequence ID" value="CAD9692640.1"/>
    <property type="molecule type" value="Transcribed_RNA"/>
</dbReference>
<feature type="domain" description="SANT" evidence="3">
    <location>
        <begin position="40"/>
        <end position="89"/>
    </location>
</feature>
<evidence type="ECO:0000259" key="2">
    <source>
        <dbReference type="PROSITE" id="PS50090"/>
    </source>
</evidence>
<feature type="domain" description="Myb-like" evidence="2">
    <location>
        <begin position="37"/>
        <end position="87"/>
    </location>
</feature>
<evidence type="ECO:0000259" key="4">
    <source>
        <dbReference type="PROSITE" id="PS51294"/>
    </source>
</evidence>
<sequence>MRESLTVMDSSKSTENNKRSFSPTEGQERANKVRKGDEEIIKGAWSPEEDETMKKAVALHGTDWKAVSTMIKGRTSKQCRDRYKLKLDPAINHGPWTPEEDEKLTELQEQLGRQWTKIAKLMPGRTENSVKSRFASLVRSRTREWTDDEDMILRSCRERNLSFVEISDRYLTKRSEHAVKKRWERLFMRDLAKKIRNEIPPNNSPSEPGQVALPPQVYSIPPFNGGNTNPDYSQQQQQQPVPPPQQGQIQPPVSGNMPSPLFSPPGIPSGGAVASALDSMLQNGEKANLSKLKRGLSDSLPILPGTSGPFGNIGSLRGSPGHATNSSQSTNNDLLVPQLVPTIKGGNHPFDFLGSDLLGQGASRVSNRSGNIKRQSTSVTILQQILKEPLKNQ</sequence>
<feature type="compositionally biased region" description="Polar residues" evidence="1">
    <location>
        <begin position="7"/>
        <end position="25"/>
    </location>
</feature>
<feature type="region of interest" description="Disordered" evidence="1">
    <location>
        <begin position="197"/>
        <end position="270"/>
    </location>
</feature>
<evidence type="ECO:0000259" key="3">
    <source>
        <dbReference type="PROSITE" id="PS51293"/>
    </source>
</evidence>
<gene>
    <name evidence="5" type="ORF">QSP1433_LOCUS11423</name>
</gene>
<feature type="domain" description="Myb-like" evidence="2">
    <location>
        <begin position="145"/>
        <end position="187"/>
    </location>
</feature>
<dbReference type="Gene3D" id="1.10.10.60">
    <property type="entry name" value="Homeodomain-like"/>
    <property type="match status" value="2"/>
</dbReference>
<accession>A0A7S2WK44</accession>
<feature type="compositionally biased region" description="Basic and acidic residues" evidence="1">
    <location>
        <begin position="26"/>
        <end position="41"/>
    </location>
</feature>
<dbReference type="CDD" id="cd00167">
    <property type="entry name" value="SANT"/>
    <property type="match status" value="3"/>
</dbReference>
<dbReference type="PROSITE" id="PS50090">
    <property type="entry name" value="MYB_LIKE"/>
    <property type="match status" value="3"/>
</dbReference>
<dbReference type="GO" id="GO:0000981">
    <property type="term" value="F:DNA-binding transcription factor activity, RNA polymerase II-specific"/>
    <property type="evidence" value="ECO:0007669"/>
    <property type="project" value="TreeGrafter"/>
</dbReference>
<organism evidence="5">
    <name type="scientific">Mucochytrium quahogii</name>
    <dbReference type="NCBI Taxonomy" id="96639"/>
    <lineage>
        <taxon>Eukaryota</taxon>
        <taxon>Sar</taxon>
        <taxon>Stramenopiles</taxon>
        <taxon>Bigyra</taxon>
        <taxon>Labyrinthulomycetes</taxon>
        <taxon>Thraustochytrida</taxon>
        <taxon>Thraustochytriidae</taxon>
        <taxon>Mucochytrium</taxon>
    </lineage>
</organism>
<dbReference type="GO" id="GO:0000978">
    <property type="term" value="F:RNA polymerase II cis-regulatory region sequence-specific DNA binding"/>
    <property type="evidence" value="ECO:0007669"/>
    <property type="project" value="TreeGrafter"/>
</dbReference>
<dbReference type="InterPro" id="IPR050560">
    <property type="entry name" value="MYB_TF"/>
</dbReference>
<feature type="domain" description="HTH myb-type" evidence="4">
    <location>
        <begin position="88"/>
        <end position="142"/>
    </location>
</feature>
<reference evidence="5" key="1">
    <citation type="submission" date="2021-01" db="EMBL/GenBank/DDBJ databases">
        <authorList>
            <person name="Corre E."/>
            <person name="Pelletier E."/>
            <person name="Niang G."/>
            <person name="Scheremetjew M."/>
            <person name="Finn R."/>
            <person name="Kale V."/>
            <person name="Holt S."/>
            <person name="Cochrane G."/>
            <person name="Meng A."/>
            <person name="Brown T."/>
            <person name="Cohen L."/>
        </authorList>
    </citation>
    <scope>NUCLEOTIDE SEQUENCE</scope>
    <source>
        <strain evidence="5">NY070348D</strain>
    </source>
</reference>
<dbReference type="InterPro" id="IPR017930">
    <property type="entry name" value="Myb_dom"/>
</dbReference>
<feature type="domain" description="HTH myb-type" evidence="4">
    <location>
        <begin position="37"/>
        <end position="84"/>
    </location>
</feature>
<protein>
    <submittedName>
        <fullName evidence="5">Uncharacterized protein</fullName>
    </submittedName>
</protein>
<dbReference type="PANTHER" id="PTHR45614">
    <property type="entry name" value="MYB PROTEIN-RELATED"/>
    <property type="match status" value="1"/>
</dbReference>
<dbReference type="SMART" id="SM00717">
    <property type="entry name" value="SANT"/>
    <property type="match status" value="3"/>
</dbReference>